<accession>A0A918EMH4</accession>
<dbReference type="InterPro" id="IPR011004">
    <property type="entry name" value="Trimer_LpxA-like_sf"/>
</dbReference>
<dbReference type="GO" id="GO:0046872">
    <property type="term" value="F:metal ion binding"/>
    <property type="evidence" value="ECO:0007669"/>
    <property type="project" value="UniProtKB-KW"/>
</dbReference>
<comment type="cofactor">
    <cofactor evidence="1">
        <name>a divalent metal cation</name>
        <dbReference type="ChEBI" id="CHEBI:60240"/>
    </cofactor>
</comment>
<sequence length="257" mass="27722">MAMLMAHEGRSPSVHPTAYVAPSAALCGDVRVGAGCRVLFGAVLTVEGGPVELGEGCIVMENALLRGTRRDPLVLGWQVLVGPTSYLTGCRIEDEVFLATESRIFNGAWLGTRIDRIAADTPYCSGKHKRHGVSVQVLIALVGGQLLWASSAPSGSTHDLITSRTHGIVEALAKADLRCWADAAYQGAGGSTPVPFRGRRLEPWQRRHNSTHAKTRCLGKQTMVTLKGRRLLRKLRCSTNRITTIVRAFLVLHHAGA</sequence>
<dbReference type="Gene3D" id="2.160.10.10">
    <property type="entry name" value="Hexapeptide repeat proteins"/>
    <property type="match status" value="1"/>
</dbReference>
<evidence type="ECO:0000313" key="5">
    <source>
        <dbReference type="Proteomes" id="UP000654123"/>
    </source>
</evidence>
<dbReference type="EMBL" id="BMSV01000020">
    <property type="protein sequence ID" value="GGQ32916.1"/>
    <property type="molecule type" value="Genomic_DNA"/>
</dbReference>
<evidence type="ECO:0000256" key="2">
    <source>
        <dbReference type="ARBA" id="ARBA00022723"/>
    </source>
</evidence>
<gene>
    <name evidence="4" type="ORF">GCM10010249_59330</name>
</gene>
<reference evidence="4" key="1">
    <citation type="journal article" date="2014" name="Int. J. Syst. Evol. Microbiol.">
        <title>Complete genome sequence of Corynebacterium casei LMG S-19264T (=DSM 44701T), isolated from a smear-ripened cheese.</title>
        <authorList>
            <consortium name="US DOE Joint Genome Institute (JGI-PGF)"/>
            <person name="Walter F."/>
            <person name="Albersmeier A."/>
            <person name="Kalinowski J."/>
            <person name="Ruckert C."/>
        </authorList>
    </citation>
    <scope>NUCLEOTIDE SEQUENCE</scope>
    <source>
        <strain evidence="4">JCM 4335</strain>
    </source>
</reference>
<proteinExistence type="predicted"/>
<dbReference type="Proteomes" id="UP000654123">
    <property type="component" value="Unassembled WGS sequence"/>
</dbReference>
<feature type="domain" description="DDE Tnp4" evidence="3">
    <location>
        <begin position="120"/>
        <end position="253"/>
    </location>
</feature>
<evidence type="ECO:0000256" key="1">
    <source>
        <dbReference type="ARBA" id="ARBA00001968"/>
    </source>
</evidence>
<dbReference type="Pfam" id="PF13359">
    <property type="entry name" value="DDE_Tnp_4"/>
    <property type="match status" value="1"/>
</dbReference>
<evidence type="ECO:0000259" key="3">
    <source>
        <dbReference type="Pfam" id="PF13359"/>
    </source>
</evidence>
<name>A0A918EMH4_9ACTN</name>
<keyword evidence="5" id="KW-1185">Reference proteome</keyword>
<dbReference type="PANTHER" id="PTHR13061">
    <property type="entry name" value="DYNACTIN SUBUNIT P25"/>
    <property type="match status" value="1"/>
</dbReference>
<comment type="caution">
    <text evidence="4">The sequence shown here is derived from an EMBL/GenBank/DDBJ whole genome shotgun (WGS) entry which is preliminary data.</text>
</comment>
<dbReference type="PANTHER" id="PTHR13061:SF29">
    <property type="entry name" value="GAMMA CARBONIC ANHYDRASE-LIKE 1, MITOCHONDRIAL-RELATED"/>
    <property type="match status" value="1"/>
</dbReference>
<reference evidence="4" key="2">
    <citation type="submission" date="2020-09" db="EMBL/GenBank/DDBJ databases">
        <authorList>
            <person name="Sun Q."/>
            <person name="Ohkuma M."/>
        </authorList>
    </citation>
    <scope>NUCLEOTIDE SEQUENCE</scope>
    <source>
        <strain evidence="4">JCM 4335</strain>
    </source>
</reference>
<dbReference type="SUPFAM" id="SSF51161">
    <property type="entry name" value="Trimeric LpxA-like enzymes"/>
    <property type="match status" value="1"/>
</dbReference>
<evidence type="ECO:0000313" key="4">
    <source>
        <dbReference type="EMBL" id="GGQ32916.1"/>
    </source>
</evidence>
<organism evidence="4 5">
    <name type="scientific">Streptomyces roseolilacinus</name>
    <dbReference type="NCBI Taxonomy" id="66904"/>
    <lineage>
        <taxon>Bacteria</taxon>
        <taxon>Bacillati</taxon>
        <taxon>Actinomycetota</taxon>
        <taxon>Actinomycetes</taxon>
        <taxon>Kitasatosporales</taxon>
        <taxon>Streptomycetaceae</taxon>
        <taxon>Streptomyces</taxon>
    </lineage>
</organism>
<protein>
    <recommendedName>
        <fullName evidence="3">DDE Tnp4 domain-containing protein</fullName>
    </recommendedName>
</protein>
<dbReference type="InterPro" id="IPR050484">
    <property type="entry name" value="Transf_Hexapept/Carb_Anhydrase"/>
</dbReference>
<keyword evidence="2" id="KW-0479">Metal-binding</keyword>
<dbReference type="InterPro" id="IPR027806">
    <property type="entry name" value="HARBI1_dom"/>
</dbReference>
<dbReference type="AlphaFoldDB" id="A0A918EMH4"/>